<evidence type="ECO:0000256" key="4">
    <source>
        <dbReference type="ARBA" id="ARBA00022793"/>
    </source>
</evidence>
<keyword evidence="2" id="KW-0341">Growth regulation</keyword>
<comment type="caution">
    <text evidence="10">The sequence shown here is derived from an EMBL/GenBank/DDBJ whole genome shotgun (WGS) entry which is preliminary data.</text>
</comment>
<keyword evidence="3" id="KW-0285">Flavoprotein</keyword>
<reference evidence="10" key="1">
    <citation type="submission" date="2020-06" db="EMBL/GenBank/DDBJ databases">
        <authorList>
            <person name="Li T."/>
            <person name="Hu X."/>
            <person name="Zhang T."/>
            <person name="Song X."/>
            <person name="Zhang H."/>
            <person name="Dai N."/>
            <person name="Sheng W."/>
            <person name="Hou X."/>
            <person name="Wei L."/>
        </authorList>
    </citation>
    <scope>NUCLEOTIDE SEQUENCE</scope>
    <source>
        <strain evidence="10">G02</strain>
        <tissue evidence="10">Leaf</tissue>
    </source>
</reference>
<dbReference type="Pfam" id="PF02441">
    <property type="entry name" value="Flavoprotein"/>
    <property type="match status" value="1"/>
</dbReference>
<evidence type="ECO:0000313" key="10">
    <source>
        <dbReference type="EMBL" id="KAL0435197.1"/>
    </source>
</evidence>
<dbReference type="AlphaFoldDB" id="A0AAW2W4K1"/>
<feature type="domain" description="Flavoprotein" evidence="9">
    <location>
        <begin position="53"/>
        <end position="190"/>
    </location>
</feature>
<keyword evidence="4" id="KW-0210">Decarboxylase</keyword>
<dbReference type="EC" id="4.1.1.36" evidence="8"/>
<evidence type="ECO:0000256" key="5">
    <source>
        <dbReference type="ARBA" id="ARBA00022993"/>
    </source>
</evidence>
<dbReference type="InterPro" id="IPR036551">
    <property type="entry name" value="Flavin_trans-like"/>
</dbReference>
<dbReference type="GO" id="GO:0015937">
    <property type="term" value="P:coenzyme A biosynthetic process"/>
    <property type="evidence" value="ECO:0007669"/>
    <property type="project" value="UniProtKB-KW"/>
</dbReference>
<dbReference type="GO" id="GO:0004633">
    <property type="term" value="F:phosphopantothenoylcysteine decarboxylase activity"/>
    <property type="evidence" value="ECO:0007669"/>
    <property type="project" value="UniProtKB-EC"/>
</dbReference>
<evidence type="ECO:0000256" key="1">
    <source>
        <dbReference type="ARBA" id="ARBA00001917"/>
    </source>
</evidence>
<keyword evidence="3" id="KW-0288">FMN</keyword>
<keyword evidence="5" id="KW-0173">Coenzyme A biosynthesis</keyword>
<accession>A0AAW2W4K1</accession>
<name>A0AAW2W4K1_SESRA</name>
<dbReference type="GO" id="GO:0071513">
    <property type="term" value="C:phosphopantothenoylcysteine decarboxylase complex"/>
    <property type="evidence" value="ECO:0007669"/>
    <property type="project" value="TreeGrafter"/>
</dbReference>
<dbReference type="EMBL" id="JACGWJ010000002">
    <property type="protein sequence ID" value="KAL0435197.1"/>
    <property type="molecule type" value="Genomic_DNA"/>
</dbReference>
<evidence type="ECO:0000256" key="2">
    <source>
        <dbReference type="ARBA" id="ARBA00022604"/>
    </source>
</evidence>
<gene>
    <name evidence="10" type="ORF">Sradi_0227600</name>
</gene>
<dbReference type="InterPro" id="IPR003382">
    <property type="entry name" value="Flavoprotein"/>
</dbReference>
<sequence length="240" mass="26739">MNALALFGLVVVKNGVSDNSSCTFLTTNGMAHPRPPNPYRELSQAKYAPRAPRIVVAACGTLAAVRFADLCYYFREWADVKAVATRAALHFIDRSSLPGDVALFTDEDDWSTWKRLGDSVLHIELRRWAEVMVIAPLSANTLGKIAGGLCDNLLTCLVRSWDYNKPLYMAPDMNPSTWKSSLTERHFMQLEDIGVFLIPPVTTRFPDGDYGTGAMEGPTRINLTVKEFLRSHGQSRQISR</sequence>
<comment type="cofactor">
    <cofactor evidence="1">
        <name>FMN</name>
        <dbReference type="ChEBI" id="CHEBI:58210"/>
    </cofactor>
</comment>
<dbReference type="PANTHER" id="PTHR14359">
    <property type="entry name" value="HOMO-OLIGOMERIC FLAVIN CONTAINING CYS DECARBOXYLASE FAMILY"/>
    <property type="match status" value="1"/>
</dbReference>
<evidence type="ECO:0000256" key="8">
    <source>
        <dbReference type="ARBA" id="ARBA00066422"/>
    </source>
</evidence>
<dbReference type="PANTHER" id="PTHR14359:SF6">
    <property type="entry name" value="PHOSPHOPANTOTHENOYLCYSTEINE DECARBOXYLASE"/>
    <property type="match status" value="1"/>
</dbReference>
<dbReference type="GO" id="GO:0010181">
    <property type="term" value="F:FMN binding"/>
    <property type="evidence" value="ECO:0007669"/>
    <property type="project" value="TreeGrafter"/>
</dbReference>
<dbReference type="SUPFAM" id="SSF52507">
    <property type="entry name" value="Homo-oligomeric flavin-containing Cys decarboxylases, HFCD"/>
    <property type="match status" value="1"/>
</dbReference>
<evidence type="ECO:0000259" key="9">
    <source>
        <dbReference type="Pfam" id="PF02441"/>
    </source>
</evidence>
<protein>
    <recommendedName>
        <fullName evidence="8">phosphopantothenoylcysteine decarboxylase</fullName>
        <ecNumber evidence="8">4.1.1.36</ecNumber>
    </recommendedName>
</protein>
<evidence type="ECO:0000256" key="7">
    <source>
        <dbReference type="ARBA" id="ARBA00060685"/>
    </source>
</evidence>
<dbReference type="Gene3D" id="3.40.50.1950">
    <property type="entry name" value="Flavin prenyltransferase-like"/>
    <property type="match status" value="1"/>
</dbReference>
<comment type="pathway">
    <text evidence="7">Cofactor biosynthesis; coenzyme A biosynthesis; CoA from (R)-pantothenate: step 3/5.</text>
</comment>
<organism evidence="10">
    <name type="scientific">Sesamum radiatum</name>
    <name type="common">Black benniseed</name>
    <dbReference type="NCBI Taxonomy" id="300843"/>
    <lineage>
        <taxon>Eukaryota</taxon>
        <taxon>Viridiplantae</taxon>
        <taxon>Streptophyta</taxon>
        <taxon>Embryophyta</taxon>
        <taxon>Tracheophyta</taxon>
        <taxon>Spermatophyta</taxon>
        <taxon>Magnoliopsida</taxon>
        <taxon>eudicotyledons</taxon>
        <taxon>Gunneridae</taxon>
        <taxon>Pentapetalae</taxon>
        <taxon>asterids</taxon>
        <taxon>lamiids</taxon>
        <taxon>Lamiales</taxon>
        <taxon>Pedaliaceae</taxon>
        <taxon>Sesamum</taxon>
    </lineage>
</organism>
<comment type="similarity">
    <text evidence="6">Belongs to the HFCD (homooligomeric flavin containing Cys decarboxylase) superfamily.</text>
</comment>
<keyword evidence="4" id="KW-0456">Lyase</keyword>
<evidence type="ECO:0000256" key="6">
    <source>
        <dbReference type="ARBA" id="ARBA00038350"/>
    </source>
</evidence>
<reference evidence="10" key="2">
    <citation type="journal article" date="2024" name="Plant">
        <title>Genomic evolution and insights into agronomic trait innovations of Sesamum species.</title>
        <authorList>
            <person name="Miao H."/>
            <person name="Wang L."/>
            <person name="Qu L."/>
            <person name="Liu H."/>
            <person name="Sun Y."/>
            <person name="Le M."/>
            <person name="Wang Q."/>
            <person name="Wei S."/>
            <person name="Zheng Y."/>
            <person name="Lin W."/>
            <person name="Duan Y."/>
            <person name="Cao H."/>
            <person name="Xiong S."/>
            <person name="Wang X."/>
            <person name="Wei L."/>
            <person name="Li C."/>
            <person name="Ma Q."/>
            <person name="Ju M."/>
            <person name="Zhao R."/>
            <person name="Li G."/>
            <person name="Mu C."/>
            <person name="Tian Q."/>
            <person name="Mei H."/>
            <person name="Zhang T."/>
            <person name="Gao T."/>
            <person name="Zhang H."/>
        </authorList>
    </citation>
    <scope>NUCLEOTIDE SEQUENCE</scope>
    <source>
        <strain evidence="10">G02</strain>
    </source>
</reference>
<proteinExistence type="inferred from homology"/>
<evidence type="ECO:0000256" key="3">
    <source>
        <dbReference type="ARBA" id="ARBA00022643"/>
    </source>
</evidence>